<evidence type="ECO:0000256" key="3">
    <source>
        <dbReference type="ARBA" id="ARBA00022692"/>
    </source>
</evidence>
<feature type="transmembrane region" description="Helical" evidence="12">
    <location>
        <begin position="80"/>
        <end position="100"/>
    </location>
</feature>
<dbReference type="EMBL" id="VAFM01000003">
    <property type="protein sequence ID" value="TKW60335.1"/>
    <property type="molecule type" value="Genomic_DNA"/>
</dbReference>
<comment type="subcellular location">
    <subcellularLocation>
        <location evidence="1">Membrane</location>
        <topology evidence="1">Multi-pass membrane protein</topology>
    </subcellularLocation>
</comment>
<dbReference type="GO" id="GO:0016491">
    <property type="term" value="F:oxidoreductase activity"/>
    <property type="evidence" value="ECO:0007669"/>
    <property type="project" value="UniProtKB-KW"/>
</dbReference>
<evidence type="ECO:0000256" key="9">
    <source>
        <dbReference type="ARBA" id="ARBA00023136"/>
    </source>
</evidence>
<evidence type="ECO:0000256" key="10">
    <source>
        <dbReference type="ARBA" id="ARBA00023157"/>
    </source>
</evidence>
<evidence type="ECO:0000256" key="1">
    <source>
        <dbReference type="ARBA" id="ARBA00004141"/>
    </source>
</evidence>
<dbReference type="GO" id="GO:0046872">
    <property type="term" value="F:metal ion binding"/>
    <property type="evidence" value="ECO:0007669"/>
    <property type="project" value="UniProtKB-KW"/>
</dbReference>
<evidence type="ECO:0000256" key="7">
    <source>
        <dbReference type="ARBA" id="ARBA00023004"/>
    </source>
</evidence>
<feature type="transmembrane region" description="Helical" evidence="12">
    <location>
        <begin position="112"/>
        <end position="132"/>
    </location>
</feature>
<dbReference type="AlphaFoldDB" id="A0A6N4QYK2"/>
<evidence type="ECO:0000256" key="4">
    <source>
        <dbReference type="ARBA" id="ARBA00022723"/>
    </source>
</evidence>
<keyword evidence="7" id="KW-0408">Iron</keyword>
<feature type="transmembrane region" description="Helical" evidence="12">
    <location>
        <begin position="262"/>
        <end position="282"/>
    </location>
</feature>
<dbReference type="GO" id="GO:0006784">
    <property type="term" value="P:heme A biosynthetic process"/>
    <property type="evidence" value="ECO:0007669"/>
    <property type="project" value="InterPro"/>
</dbReference>
<keyword evidence="10" id="KW-1015">Disulfide bond</keyword>
<evidence type="ECO:0000256" key="12">
    <source>
        <dbReference type="SAM" id="Phobius"/>
    </source>
</evidence>
<sequence length="325" mass="35712">MNMPANLYSRLIGYTLLLTYILIIVGGATRVYDAGMSCPDWPHCYGFYIPFPESKIPGGYTVGFQHFTWWQVSLEWSHRALASLVGFGLLAITFMAVQRARRSQSVPQEKAALALALALLTVQIGLGGLTVLKSNINWSVVMHLGTAMLFFGSIVWLRRAVASNGHKASEKTPVPMRLSLYVMAALVWVVMLIGAFVSSSHVGGVCGGLFSCDGVWMPSPKVDIGQHIHMQHRLFALLTVILSIVLVVLAKRTAPHLRKVALHVHLMVWGQVALGVATLYSFASYPEYYYPLSIAHLAWGTLVWLGALGALLTLHYGRHGRYHGA</sequence>
<evidence type="ECO:0000256" key="11">
    <source>
        <dbReference type="ARBA" id="ARBA00023444"/>
    </source>
</evidence>
<feature type="transmembrane region" description="Helical" evidence="12">
    <location>
        <begin position="138"/>
        <end position="157"/>
    </location>
</feature>
<keyword evidence="5 12" id="KW-1133">Transmembrane helix</keyword>
<feature type="transmembrane region" description="Helical" evidence="12">
    <location>
        <begin position="12"/>
        <end position="32"/>
    </location>
</feature>
<dbReference type="Proteomes" id="UP000320948">
    <property type="component" value="Unassembled WGS sequence"/>
</dbReference>
<organism evidence="13 14">
    <name type="scientific">Blastochloris viridis</name>
    <name type="common">Rhodopseudomonas viridis</name>
    <dbReference type="NCBI Taxonomy" id="1079"/>
    <lineage>
        <taxon>Bacteria</taxon>
        <taxon>Pseudomonadati</taxon>
        <taxon>Pseudomonadota</taxon>
        <taxon>Alphaproteobacteria</taxon>
        <taxon>Hyphomicrobiales</taxon>
        <taxon>Blastochloridaceae</taxon>
        <taxon>Blastochloris</taxon>
    </lineage>
</organism>
<evidence type="ECO:0000256" key="5">
    <source>
        <dbReference type="ARBA" id="ARBA00022989"/>
    </source>
</evidence>
<evidence type="ECO:0000256" key="8">
    <source>
        <dbReference type="ARBA" id="ARBA00023133"/>
    </source>
</evidence>
<dbReference type="PANTHER" id="PTHR35457">
    <property type="entry name" value="HEME A SYNTHASE"/>
    <property type="match status" value="1"/>
</dbReference>
<evidence type="ECO:0000256" key="6">
    <source>
        <dbReference type="ARBA" id="ARBA00023002"/>
    </source>
</evidence>
<evidence type="ECO:0008006" key="15">
    <source>
        <dbReference type="Google" id="ProtNLM"/>
    </source>
</evidence>
<feature type="transmembrane region" description="Helical" evidence="12">
    <location>
        <begin position="178"/>
        <end position="210"/>
    </location>
</feature>
<gene>
    <name evidence="13" type="ORF">DI628_08865</name>
</gene>
<keyword evidence="3 12" id="KW-0812">Transmembrane</keyword>
<accession>A0A6N4QYK2</accession>
<name>A0A6N4QYK2_BLAVI</name>
<keyword evidence="9 12" id="KW-0472">Membrane</keyword>
<dbReference type="GO" id="GO:0016020">
    <property type="term" value="C:membrane"/>
    <property type="evidence" value="ECO:0007669"/>
    <property type="project" value="UniProtKB-SubCell"/>
</dbReference>
<dbReference type="InterPro" id="IPR050450">
    <property type="entry name" value="COX15/CtaA_HemeA_synthase"/>
</dbReference>
<comment type="caution">
    <text evidence="13">The sequence shown here is derived from an EMBL/GenBank/DDBJ whole genome shotgun (WGS) entry which is preliminary data.</text>
</comment>
<feature type="transmembrane region" description="Helical" evidence="12">
    <location>
        <begin position="288"/>
        <end position="314"/>
    </location>
</feature>
<keyword evidence="6" id="KW-0560">Oxidoreductase</keyword>
<proteinExistence type="predicted"/>
<evidence type="ECO:0000313" key="14">
    <source>
        <dbReference type="Proteomes" id="UP000320948"/>
    </source>
</evidence>
<dbReference type="PANTHER" id="PTHR35457:SF1">
    <property type="entry name" value="HEME A SYNTHASE"/>
    <property type="match status" value="1"/>
</dbReference>
<reference evidence="13 14" key="1">
    <citation type="journal article" date="2017" name="Nat. Commun.">
        <title>In situ click chemistry generation of cyclooxygenase-2 inhibitors.</title>
        <authorList>
            <person name="Bhardwaj A."/>
            <person name="Kaur J."/>
            <person name="Wuest M."/>
            <person name="Wuest F."/>
        </authorList>
    </citation>
    <scope>NUCLEOTIDE SEQUENCE [LARGE SCALE GENOMIC DNA]</scope>
    <source>
        <strain evidence="13">S2_018_000_R2_106</strain>
    </source>
</reference>
<evidence type="ECO:0000256" key="2">
    <source>
        <dbReference type="ARBA" id="ARBA00022475"/>
    </source>
</evidence>
<comment type="pathway">
    <text evidence="11">Porphyrin-containing compound metabolism.</text>
</comment>
<keyword evidence="4" id="KW-0479">Metal-binding</keyword>
<dbReference type="Pfam" id="PF02628">
    <property type="entry name" value="COX15-CtaA"/>
    <property type="match status" value="1"/>
</dbReference>
<feature type="transmembrane region" description="Helical" evidence="12">
    <location>
        <begin position="230"/>
        <end position="250"/>
    </location>
</feature>
<keyword evidence="2" id="KW-1003">Cell membrane</keyword>
<keyword evidence="8" id="KW-0350">Heme biosynthesis</keyword>
<dbReference type="InterPro" id="IPR003780">
    <property type="entry name" value="COX15/CtaA_fam"/>
</dbReference>
<evidence type="ECO:0000313" key="13">
    <source>
        <dbReference type="EMBL" id="TKW60335.1"/>
    </source>
</evidence>
<protein>
    <recommendedName>
        <fullName evidence="15">Heme A synthase</fullName>
    </recommendedName>
</protein>